<feature type="region of interest" description="Disordered" evidence="9">
    <location>
        <begin position="1489"/>
        <end position="1548"/>
    </location>
</feature>
<dbReference type="Gene3D" id="3.30.160.60">
    <property type="entry name" value="Classic Zinc Finger"/>
    <property type="match status" value="1"/>
</dbReference>
<dbReference type="Proteomes" id="UP001153954">
    <property type="component" value="Unassembled WGS sequence"/>
</dbReference>
<feature type="domain" description="C2H2-type" evidence="10">
    <location>
        <begin position="1563"/>
        <end position="1590"/>
    </location>
</feature>
<dbReference type="EMBL" id="CAKOGL010000028">
    <property type="protein sequence ID" value="CAH2105900.1"/>
    <property type="molecule type" value="Genomic_DNA"/>
</dbReference>
<dbReference type="GO" id="GO:0008270">
    <property type="term" value="F:zinc ion binding"/>
    <property type="evidence" value="ECO:0007669"/>
    <property type="project" value="UniProtKB-KW"/>
</dbReference>
<feature type="region of interest" description="Disordered" evidence="9">
    <location>
        <begin position="1583"/>
        <end position="1642"/>
    </location>
</feature>
<feature type="domain" description="C2H2-type" evidence="10">
    <location>
        <begin position="1729"/>
        <end position="1756"/>
    </location>
</feature>
<feature type="domain" description="C2H2-type" evidence="10">
    <location>
        <begin position="1690"/>
        <end position="1717"/>
    </location>
</feature>
<feature type="compositionally biased region" description="Basic and acidic residues" evidence="9">
    <location>
        <begin position="2345"/>
        <end position="2361"/>
    </location>
</feature>
<evidence type="ECO:0000256" key="7">
    <source>
        <dbReference type="PROSITE-ProRule" id="PRU00042"/>
    </source>
</evidence>
<feature type="compositionally biased region" description="Polar residues" evidence="9">
    <location>
        <begin position="15"/>
        <end position="25"/>
    </location>
</feature>
<feature type="compositionally biased region" description="Basic residues" evidence="9">
    <location>
        <begin position="2216"/>
        <end position="2243"/>
    </location>
</feature>
<organism evidence="11 12">
    <name type="scientific">Euphydryas editha</name>
    <name type="common">Edith's checkerspot</name>
    <dbReference type="NCBI Taxonomy" id="104508"/>
    <lineage>
        <taxon>Eukaryota</taxon>
        <taxon>Metazoa</taxon>
        <taxon>Ecdysozoa</taxon>
        <taxon>Arthropoda</taxon>
        <taxon>Hexapoda</taxon>
        <taxon>Insecta</taxon>
        <taxon>Pterygota</taxon>
        <taxon>Neoptera</taxon>
        <taxon>Endopterygota</taxon>
        <taxon>Lepidoptera</taxon>
        <taxon>Glossata</taxon>
        <taxon>Ditrysia</taxon>
        <taxon>Papilionoidea</taxon>
        <taxon>Nymphalidae</taxon>
        <taxon>Nymphalinae</taxon>
        <taxon>Euphydryas</taxon>
    </lineage>
</organism>
<evidence type="ECO:0000256" key="3">
    <source>
        <dbReference type="ARBA" id="ARBA00022737"/>
    </source>
</evidence>
<feature type="compositionally biased region" description="Acidic residues" evidence="9">
    <location>
        <begin position="1619"/>
        <end position="1629"/>
    </location>
</feature>
<dbReference type="PROSITE" id="PS00354">
    <property type="entry name" value="HMGI_Y"/>
    <property type="match status" value="1"/>
</dbReference>
<evidence type="ECO:0000256" key="4">
    <source>
        <dbReference type="ARBA" id="ARBA00022771"/>
    </source>
</evidence>
<feature type="region of interest" description="Disordered" evidence="9">
    <location>
        <begin position="1"/>
        <end position="31"/>
    </location>
</feature>
<evidence type="ECO:0000313" key="11">
    <source>
        <dbReference type="EMBL" id="CAH2105900.1"/>
    </source>
</evidence>
<dbReference type="SUPFAM" id="SSF57667">
    <property type="entry name" value="beta-beta-alpha zinc fingers"/>
    <property type="match status" value="1"/>
</dbReference>
<keyword evidence="8" id="KW-0175">Coiled coil</keyword>
<sequence length="2387" mass="270569">MDRLNQIRGEAGSSRDLTLDTTSPPSEAFMTANEGSSKYFSLSEVDSTFSISPSKDSLAAASGDPDRTITTDNELISNLSPIPKKSDLDSYKIGKQIEAANILSGGVNIFDDNDNSYDGDELVIDDNVIVEDEKGNADIKLNENAEFPIDKNENLEPLEDSDSIPSKDTEVVLQIDGKNVDAIDIGNGLYLYRKAGEEELAAVQIIDNDQQQPSFKFLKVRENSEGNLEVYEEIEIEIPKEVPTKEGNPTGHTSSHVPIKDISKMINEPTANKVADKINKTPKNESNVTSDFGLESNVVELQTEVISEVNLNGKMMKFNESRKSPIIGTYTPMTYHSTPNKEGIPLTKTMVDQQLQPSRHSDNIKKTIEVHTDSCRQKLWDTSPKNKDTNEIGKTPEITDNLEIVENVVVSSNVAQEDTKQNQDENEIITKDKNTVENFESNKDQLQTKLNKENITENIENKDSLLKKTENKIEEVEIEVKESVDEILSKEKEVKEKGEETVDKSKVPVSQNVSENTIICQTDEVKLDEKNTPVSEVEKKQEKEGLSDLNINKGTEDMNIDIINDNIDNDNVTKQLTEENQIETKFSENPLSIDTAVETTIKDKKEDSLIEIGNLHKIETVKNSESHNEVNQSNAPKSTKETKVTDEVRNDSQIEKLENIGLENVESSTGNPTDEVIQPTDKPKEIPIKEINEAEEQREDTKLPIVIQSEDSTVILNNLEDDKDKTFKTVQSEAIKISEEKVKNISPKDKSQSYVTGIKNVNIQFETENNSHSEHKQDNKKCDIDIKKNIEKNDLREDNKDKNMLNIQRKADVECVKHVPQQIVASSDKMNIDVNISKDIISKERNTTHIPINTNNHVCTKTNIDQHKIESKAEIPKPKVVAANKSVNNNNSAVPFGKWTSANRQEFLNKIKETKIPSSNSNTKQLKQPNDLNRRDVLKKIDSQRQTATASTKVGDYGNMSKLSTKIEVGAFINKINVKQHTSKQDMKIALVKTQPSFAKQKPVSKKLSKDESVDALLTKKPIQRKEINNQDLIDKTIEGIINRAITTGTAENTEEKIVNISDTNTNPIPLDDIEKKMNELHGIPYEEQTSHEIHNQPISHEAKNNIKNEKNNKIPNLVPFKNKDQHNIVKEKEPDELSDEEIIEHEPITGDINVNKQNLVSLLSTREKVPNESRKEAIITEKDFDKFARRNSFTYENCLTMSFDGKEPHNVIQTVVEKDPTVKKLSRNELMLAESKAKSTSKQLNIAMRHNNQTSKIPTSVKTLTEEDTFTKNCQSKVQIAYQSVLSAKRNMECPITIIEDKPVKVVYMDTNVEFTPAQLNVQGQELSPLNKQSSESSDVHSASESLDSDTVESQNEIKPQDDIKFKIKHQRKQVLTPVEEPELELIEPDDLGLEISPKKKRKLEDKIDKPSKNLVPKKSYLLNRNIVDDENQKTQSFTNNISKEMENRSEAFKTHTDTISAIDNLVKAAELIEIQQAEQKNTVTNVLSLDNSPSTPIKRGRGRPRKYPIPEQGAEVKAPSPQKKPRLIDAKITKNFTDSDDSSDGEIVKENWTMGKINENIVCPICNKLFRSENVVFKHVKHCTGPSPNRSDSDKRSPLRRRYSSERKSRESRYDYTDDDDDEEEEQEQRVRSRKSRHYAKSTNNSDDVIVIEDTPIKERLDKIKKGKIVELRRNITKSKHQHSTNNLICEFCGKTFRQLSYLVNHKIQHKKEDMKNAENEVTKSVFSCEVCKKEFRKSHHLVQHRIIHNSNFMDTRTLRKSSSEQHDTTKSLKNQNDSKQNDDPSAGFRCEPCDKSFRKLHHLVEHRETHDCVNKKGTSNVESTNEAIKPSSDHCCDICKKVFKKLQDYLEHKEQHLETSSEKSDDKSVKSSLSTKDIIHECSLCYMVFPNEHSLNKHTIICLRKKKQSATKQASKKTEEGEVIDAEESKSDETILDDVDLKKDNEKIDDTQKIKSPQKEIDNSLQQKLESQDNEQLSLFSDNDKNVCEVKVNDVEKKNISETKSNIELIPEKEHSDQPKQNTSNKNDDIEDQVKVKNIEIKEHITIVDTPTPKKKLPNKEKIAPTATKMFKSVNGPLPVVKKPTPKVESSDDDEVRYMLNPNFKEDDSLEGKVFMKVRAKKRNSLQIERPSSKDLIKRRISLQHPPKIPRLKVKAVEPRPLNTLTVEKRKFSNTKHSKPEVIPYTDSDDSDVKYSFPTTNLPEVASNNVDKKSKKQSLAIKRKSLSGIAKRKSLGKHKSATPTNKPKKRTTEVEHRCDCGQLFSSAALLSRHTTLAHTPPRIRRRRSPPPEAPTPTSTKSRTSKPKQNVQSKKLRSDVTNSNTTLNAGVGTRKSSVNNSETKVRNDVDKSVKSEPSGKKLRSSAHRGVPVPEKMRKLMEKTKK</sequence>
<protein>
    <recommendedName>
        <fullName evidence="10">C2H2-type domain-containing protein</fullName>
    </recommendedName>
</protein>
<feature type="compositionally biased region" description="Basic and acidic residues" evidence="9">
    <location>
        <begin position="1764"/>
        <end position="1773"/>
    </location>
</feature>
<evidence type="ECO:0000256" key="2">
    <source>
        <dbReference type="ARBA" id="ARBA00022723"/>
    </source>
</evidence>
<dbReference type="PANTHER" id="PTHR24394:SF29">
    <property type="entry name" value="MYONEURIN"/>
    <property type="match status" value="1"/>
</dbReference>
<evidence type="ECO:0000259" key="10">
    <source>
        <dbReference type="PROSITE" id="PS50157"/>
    </source>
</evidence>
<keyword evidence="5" id="KW-0862">Zinc</keyword>
<dbReference type="InterPro" id="IPR000637">
    <property type="entry name" value="HMGI/Y_DNA-bd_CS"/>
</dbReference>
<dbReference type="InterPro" id="IPR036236">
    <property type="entry name" value="Znf_C2H2_sf"/>
</dbReference>
<feature type="region of interest" description="Disordered" evidence="9">
    <location>
        <begin position="1914"/>
        <end position="1946"/>
    </location>
</feature>
<reference evidence="11" key="1">
    <citation type="submission" date="2022-03" db="EMBL/GenBank/DDBJ databases">
        <authorList>
            <person name="Tunstrom K."/>
        </authorList>
    </citation>
    <scope>NUCLEOTIDE SEQUENCE</scope>
</reference>
<evidence type="ECO:0000256" key="8">
    <source>
        <dbReference type="SAM" id="Coils"/>
    </source>
</evidence>
<feature type="region of interest" description="Disordered" evidence="9">
    <location>
        <begin position="914"/>
        <end position="935"/>
    </location>
</feature>
<accession>A0AAU9V573</accession>
<feature type="compositionally biased region" description="Basic and acidic residues" evidence="9">
    <location>
        <begin position="2376"/>
        <end position="2387"/>
    </location>
</feature>
<feature type="compositionally biased region" description="Basic and acidic residues" evidence="9">
    <location>
        <begin position="1593"/>
        <end position="1618"/>
    </location>
</feature>
<feature type="compositionally biased region" description="Low complexity" evidence="9">
    <location>
        <begin position="1335"/>
        <end position="1347"/>
    </location>
</feature>
<feature type="region of interest" description="Disordered" evidence="9">
    <location>
        <begin position="1329"/>
        <end position="1364"/>
    </location>
</feature>
<feature type="compositionally biased region" description="Basic and acidic residues" evidence="9">
    <location>
        <begin position="681"/>
        <end position="692"/>
    </location>
</feature>
<feature type="region of interest" description="Disordered" evidence="9">
    <location>
        <begin position="1756"/>
        <end position="1788"/>
    </location>
</feature>
<evidence type="ECO:0000256" key="6">
    <source>
        <dbReference type="ARBA" id="ARBA00023242"/>
    </source>
</evidence>
<dbReference type="PROSITE" id="PS50157">
    <property type="entry name" value="ZINC_FINGER_C2H2_2"/>
    <property type="match status" value="4"/>
</dbReference>
<dbReference type="SMART" id="SM00355">
    <property type="entry name" value="ZnF_C2H2"/>
    <property type="match status" value="7"/>
</dbReference>
<feature type="region of interest" description="Disordered" evidence="9">
    <location>
        <begin position="2172"/>
        <end position="2258"/>
    </location>
</feature>
<dbReference type="PANTHER" id="PTHR24394">
    <property type="entry name" value="ZINC FINGER PROTEIN"/>
    <property type="match status" value="1"/>
</dbReference>
<comment type="caution">
    <text evidence="11">The sequence shown here is derived from an EMBL/GenBank/DDBJ whole genome shotgun (WGS) entry which is preliminary data.</text>
</comment>
<dbReference type="Pfam" id="PF13912">
    <property type="entry name" value="zf-C2H2_6"/>
    <property type="match status" value="1"/>
</dbReference>
<feature type="coiled-coil region" evidence="8">
    <location>
        <begin position="429"/>
        <end position="493"/>
    </location>
</feature>
<evidence type="ECO:0000256" key="5">
    <source>
        <dbReference type="ARBA" id="ARBA00022833"/>
    </source>
</evidence>
<feature type="region of interest" description="Disordered" evidence="9">
    <location>
        <begin position="2006"/>
        <end position="2033"/>
    </location>
</feature>
<evidence type="ECO:0000313" key="12">
    <source>
        <dbReference type="Proteomes" id="UP001153954"/>
    </source>
</evidence>
<keyword evidence="4 7" id="KW-0863">Zinc-finger</keyword>
<gene>
    <name evidence="11" type="ORF">EEDITHA_LOCUS20099</name>
</gene>
<feature type="region of interest" description="Disordered" evidence="9">
    <location>
        <begin position="621"/>
        <end position="699"/>
    </location>
</feature>
<dbReference type="InterPro" id="IPR013087">
    <property type="entry name" value="Znf_C2H2_type"/>
</dbReference>
<keyword evidence="2" id="KW-0479">Metal-binding</keyword>
<feature type="compositionally biased region" description="Basic and acidic residues" evidence="9">
    <location>
        <begin position="1930"/>
        <end position="1946"/>
    </location>
</feature>
<dbReference type="PROSITE" id="PS00028">
    <property type="entry name" value="ZINC_FINGER_C2H2_1"/>
    <property type="match status" value="4"/>
</dbReference>
<keyword evidence="12" id="KW-1185">Reference proteome</keyword>
<dbReference type="Pfam" id="PF00096">
    <property type="entry name" value="zf-C2H2"/>
    <property type="match status" value="1"/>
</dbReference>
<keyword evidence="3" id="KW-0677">Repeat</keyword>
<feature type="compositionally biased region" description="Polar residues" evidence="9">
    <location>
        <begin position="2311"/>
        <end position="2344"/>
    </location>
</feature>
<feature type="domain" description="C2H2-type" evidence="10">
    <location>
        <begin position="1791"/>
        <end position="1813"/>
    </location>
</feature>
<dbReference type="GO" id="GO:0005634">
    <property type="term" value="C:nucleus"/>
    <property type="evidence" value="ECO:0007669"/>
    <property type="project" value="UniProtKB-SubCell"/>
</dbReference>
<proteinExistence type="predicted"/>
<name>A0AAU9V573_EUPED</name>
<evidence type="ECO:0000256" key="1">
    <source>
        <dbReference type="ARBA" id="ARBA00004123"/>
    </source>
</evidence>
<feature type="compositionally biased region" description="Polar residues" evidence="9">
    <location>
        <begin position="2200"/>
        <end position="2212"/>
    </location>
</feature>
<keyword evidence="6" id="KW-0539">Nucleus</keyword>
<comment type="subcellular location">
    <subcellularLocation>
        <location evidence="1">Nucleus</location>
    </subcellularLocation>
</comment>
<feature type="region of interest" description="Disordered" evidence="9">
    <location>
        <begin position="2274"/>
        <end position="2387"/>
    </location>
</feature>
<dbReference type="GO" id="GO:0000981">
    <property type="term" value="F:DNA-binding transcription factor activity, RNA polymerase II-specific"/>
    <property type="evidence" value="ECO:0007669"/>
    <property type="project" value="TreeGrafter"/>
</dbReference>
<evidence type="ECO:0000256" key="9">
    <source>
        <dbReference type="SAM" id="MobiDB-lite"/>
    </source>
</evidence>
<feature type="compositionally biased region" description="Basic and acidic residues" evidence="9">
    <location>
        <begin position="638"/>
        <end position="658"/>
    </location>
</feature>
<feature type="compositionally biased region" description="Polar residues" evidence="9">
    <location>
        <begin position="916"/>
        <end position="931"/>
    </location>
</feature>